<dbReference type="Proteomes" id="UP000193420">
    <property type="component" value="Unassembled WGS sequence"/>
</dbReference>
<reference evidence="3" key="1">
    <citation type="submission" date="2017-04" db="EMBL/GenBank/DDBJ databases">
        <authorList>
            <person name="Varghese N."/>
            <person name="Submissions S."/>
        </authorList>
    </citation>
    <scope>NUCLEOTIDE SEQUENCE [LARGE SCALE GENOMIC DNA]</scope>
    <source>
        <strain evidence="3">DSM 19835</strain>
    </source>
</reference>
<evidence type="ECO:0000313" key="3">
    <source>
        <dbReference type="Proteomes" id="UP000193420"/>
    </source>
</evidence>
<feature type="domain" description="HMA" evidence="1">
    <location>
        <begin position="1"/>
        <end position="67"/>
    </location>
</feature>
<dbReference type="EMBL" id="FXAO01000009">
    <property type="protein sequence ID" value="SMG48631.1"/>
    <property type="molecule type" value="Genomic_DNA"/>
</dbReference>
<keyword evidence="3" id="KW-1185">Reference proteome</keyword>
<dbReference type="RefSeq" id="WP_085500465.1">
    <property type="nucleotide sequence ID" value="NZ_FXAO01000009.1"/>
</dbReference>
<dbReference type="AlphaFoldDB" id="A0A1X7L442"/>
<dbReference type="STRING" id="188872.SAMN03080602_03778"/>
<dbReference type="SUPFAM" id="SSF55008">
    <property type="entry name" value="HMA, heavy metal-associated domain"/>
    <property type="match status" value="1"/>
</dbReference>
<evidence type="ECO:0000313" key="2">
    <source>
        <dbReference type="EMBL" id="SMG48631.1"/>
    </source>
</evidence>
<dbReference type="OrthoDB" id="677920at2"/>
<sequence length="69" mass="7500">MKKLEFKTNIKCSGCIAKATPILDDKLGKGNWEVDLFTLKKTLTVKGNNANENEIISAVGEAGFTAEKL</sequence>
<dbReference type="GO" id="GO:0046872">
    <property type="term" value="F:metal ion binding"/>
    <property type="evidence" value="ECO:0007669"/>
    <property type="project" value="InterPro"/>
</dbReference>
<organism evidence="2 3">
    <name type="scientific">Arenibacter troitsensis</name>
    <dbReference type="NCBI Taxonomy" id="188872"/>
    <lineage>
        <taxon>Bacteria</taxon>
        <taxon>Pseudomonadati</taxon>
        <taxon>Bacteroidota</taxon>
        <taxon>Flavobacteriia</taxon>
        <taxon>Flavobacteriales</taxon>
        <taxon>Flavobacteriaceae</taxon>
        <taxon>Arenibacter</taxon>
    </lineage>
</organism>
<name>A0A1X7L442_9FLAO</name>
<evidence type="ECO:0000259" key="1">
    <source>
        <dbReference type="PROSITE" id="PS50846"/>
    </source>
</evidence>
<dbReference type="InterPro" id="IPR006121">
    <property type="entry name" value="HMA_dom"/>
</dbReference>
<dbReference type="Gene3D" id="3.30.70.100">
    <property type="match status" value="1"/>
</dbReference>
<proteinExistence type="predicted"/>
<dbReference type="InterPro" id="IPR036163">
    <property type="entry name" value="HMA_dom_sf"/>
</dbReference>
<dbReference type="PROSITE" id="PS50846">
    <property type="entry name" value="HMA_2"/>
    <property type="match status" value="1"/>
</dbReference>
<accession>A0A1X7L442</accession>
<protein>
    <submittedName>
        <fullName evidence="2">Copper chaperone CopZ</fullName>
    </submittedName>
</protein>
<gene>
    <name evidence="2" type="ORF">SAMN03080602_03778</name>
</gene>